<dbReference type="Proteomes" id="UP000226384">
    <property type="component" value="Segment"/>
</dbReference>
<reference evidence="3 6" key="3">
    <citation type="submission" date="2020-07" db="EMBL/GenBank/DDBJ databases">
        <title>Signatures of coevolution in a cyanophage population.</title>
        <authorList>
            <person name="Abebe J."/>
        </authorList>
    </citation>
    <scope>NUCLEOTIDE SEQUENCE [LARGE SCALE GENOMIC DNA]</scope>
    <source>
        <strain evidence="3">0809CC03</strain>
    </source>
</reference>
<organism evidence="2 5">
    <name type="scientific">Synechococcus phage S-CAM7</name>
    <dbReference type="NCBI Taxonomy" id="1883368"/>
    <lineage>
        <taxon>Viruses</taxon>
        <taxon>Duplodnaviria</taxon>
        <taxon>Heunggongvirae</taxon>
        <taxon>Uroviricota</taxon>
        <taxon>Caudoviricetes</taxon>
        <taxon>Pantevenvirales</taxon>
        <taxon>Kyanoviridae</taxon>
        <taxon>Mazuvirus</taxon>
        <taxon>Mazuvirus scam7</taxon>
    </lineage>
</organism>
<accession>A0A1D8KUW5</accession>
<evidence type="ECO:0000313" key="1">
    <source>
        <dbReference type="EMBL" id="AOV62183.1"/>
    </source>
</evidence>
<dbReference type="KEGG" id="vg:30308313"/>
<dbReference type="OrthoDB" id="40132at10239"/>
<dbReference type="EMBL" id="KU686213">
    <property type="protein sequence ID" value="AOV62446.1"/>
    <property type="molecule type" value="Genomic_DNA"/>
</dbReference>
<evidence type="ECO:0000313" key="6">
    <source>
        <dbReference type="Proteomes" id="UP000510897"/>
    </source>
</evidence>
<proteinExistence type="predicted"/>
<name>A0A1D8KUW5_9CAUD</name>
<evidence type="ECO:0000313" key="3">
    <source>
        <dbReference type="EMBL" id="QLF86316.1"/>
    </source>
</evidence>
<reference evidence="4 5" key="1">
    <citation type="journal article" date="2016" name="Virology">
        <title>The genomic content and context of auxiliary metabolic genes in marine cyanomyoviruses.</title>
        <authorList>
            <person name="Crummett L.T."/>
            <person name="Puxty R.J."/>
            <person name="Weihe C."/>
            <person name="Marston M.F."/>
            <person name="Martiny J.B."/>
        </authorList>
    </citation>
    <scope>NUCLEOTIDE SEQUENCE [LARGE SCALE GENOMIC DNA]</scope>
    <source>
        <strain evidence="1">0910CC49</strain>
        <strain evidence="2">0910SB42</strain>
    </source>
</reference>
<reference evidence="3 6" key="2">
    <citation type="submission" date="2020-06" db="EMBL/GenBank/DDBJ databases">
        <authorList>
            <person name="Puxty R.J."/>
            <person name="Weihe C."/>
            <person name="Marston M.F."/>
            <person name="Martiny J.B.H."/>
        </authorList>
    </citation>
    <scope>NUCLEOTIDE SEQUENCE [LARGE SCALE GENOMIC DNA]</scope>
    <source>
        <strain evidence="3">0809CC03</strain>
    </source>
</reference>
<dbReference type="Proteomes" id="UP000203902">
    <property type="component" value="Segment"/>
</dbReference>
<dbReference type="RefSeq" id="YP_009323192.1">
    <property type="nucleotide sequence ID" value="NC_031927.1"/>
</dbReference>
<dbReference type="EMBL" id="KU686212">
    <property type="protein sequence ID" value="AOV62183.1"/>
    <property type="molecule type" value="Genomic_DNA"/>
</dbReference>
<evidence type="ECO:0000313" key="2">
    <source>
        <dbReference type="EMBL" id="AOV62446.1"/>
    </source>
</evidence>
<gene>
    <name evidence="1" type="ORF">C490910_261</name>
    <name evidence="3" type="ORF">CC030809_00268</name>
    <name evidence="2" type="ORF">S420910_259</name>
</gene>
<dbReference type="GeneID" id="30308313"/>
<sequence>MDRDKVKFLIQSIEVLIEELKAEVYTDSETHKVSETAYSDEEEPISTDDLIQTMFNQVIDDTL</sequence>
<protein>
    <submittedName>
        <fullName evidence="2">Uncharacterized protein</fullName>
    </submittedName>
</protein>
<evidence type="ECO:0000313" key="5">
    <source>
        <dbReference type="Proteomes" id="UP000226384"/>
    </source>
</evidence>
<keyword evidence="4" id="KW-1185">Reference proteome</keyword>
<dbReference type="EMBL" id="MT586120">
    <property type="protein sequence ID" value="QLF86316.1"/>
    <property type="molecule type" value="Genomic_DNA"/>
</dbReference>
<evidence type="ECO:0000313" key="4">
    <source>
        <dbReference type="Proteomes" id="UP000203902"/>
    </source>
</evidence>
<dbReference type="Proteomes" id="UP000510897">
    <property type="component" value="Segment"/>
</dbReference>